<comment type="subcellular location">
    <subcellularLocation>
        <location evidence="1">Cell membrane</location>
        <topology evidence="1">Multi-pass membrane protein</topology>
    </subcellularLocation>
</comment>
<evidence type="ECO:0000256" key="2">
    <source>
        <dbReference type="ARBA" id="ARBA00006386"/>
    </source>
</evidence>
<gene>
    <name evidence="8" type="ORF">GCM10011519_30620</name>
</gene>
<dbReference type="EMBL" id="BMKQ01000001">
    <property type="protein sequence ID" value="GGF54592.1"/>
    <property type="molecule type" value="Genomic_DNA"/>
</dbReference>
<feature type="transmembrane region" description="Helical" evidence="7">
    <location>
        <begin position="59"/>
        <end position="81"/>
    </location>
</feature>
<evidence type="ECO:0000256" key="4">
    <source>
        <dbReference type="ARBA" id="ARBA00022692"/>
    </source>
</evidence>
<organism evidence="8 9">
    <name type="scientific">Marmoricola endophyticus</name>
    <dbReference type="NCBI Taxonomy" id="2040280"/>
    <lineage>
        <taxon>Bacteria</taxon>
        <taxon>Bacillati</taxon>
        <taxon>Actinomycetota</taxon>
        <taxon>Actinomycetes</taxon>
        <taxon>Propionibacteriales</taxon>
        <taxon>Nocardioidaceae</taxon>
        <taxon>Marmoricola</taxon>
    </lineage>
</organism>
<feature type="transmembrane region" description="Helical" evidence="7">
    <location>
        <begin position="93"/>
        <end position="114"/>
    </location>
</feature>
<dbReference type="Proteomes" id="UP000649179">
    <property type="component" value="Unassembled WGS sequence"/>
</dbReference>
<evidence type="ECO:0000256" key="6">
    <source>
        <dbReference type="ARBA" id="ARBA00023136"/>
    </source>
</evidence>
<keyword evidence="4 7" id="KW-0812">Transmembrane</keyword>
<feature type="transmembrane region" description="Helical" evidence="7">
    <location>
        <begin position="268"/>
        <end position="290"/>
    </location>
</feature>
<feature type="transmembrane region" description="Helical" evidence="7">
    <location>
        <begin position="344"/>
        <end position="364"/>
    </location>
</feature>
<protein>
    <submittedName>
        <fullName evidence="8">Membrane protein</fullName>
    </submittedName>
</protein>
<reference evidence="8" key="1">
    <citation type="journal article" date="2014" name="Int. J. Syst. Evol. Microbiol.">
        <title>Complete genome sequence of Corynebacterium casei LMG S-19264T (=DSM 44701T), isolated from a smear-ripened cheese.</title>
        <authorList>
            <consortium name="US DOE Joint Genome Institute (JGI-PGF)"/>
            <person name="Walter F."/>
            <person name="Albersmeier A."/>
            <person name="Kalinowski J."/>
            <person name="Ruckert C."/>
        </authorList>
    </citation>
    <scope>NUCLEOTIDE SEQUENCE</scope>
    <source>
        <strain evidence="8">CGMCC 1.16067</strain>
    </source>
</reference>
<reference evidence="8" key="2">
    <citation type="submission" date="2020-09" db="EMBL/GenBank/DDBJ databases">
        <authorList>
            <person name="Sun Q."/>
            <person name="Zhou Y."/>
        </authorList>
    </citation>
    <scope>NUCLEOTIDE SEQUENCE</scope>
    <source>
        <strain evidence="8">CGMCC 1.16067</strain>
    </source>
</reference>
<evidence type="ECO:0000256" key="5">
    <source>
        <dbReference type="ARBA" id="ARBA00022989"/>
    </source>
</evidence>
<evidence type="ECO:0000313" key="9">
    <source>
        <dbReference type="Proteomes" id="UP000649179"/>
    </source>
</evidence>
<proteinExistence type="inferred from homology"/>
<dbReference type="RefSeq" id="WP_188780556.1">
    <property type="nucleotide sequence ID" value="NZ_BMKQ01000001.1"/>
</dbReference>
<feature type="transmembrane region" description="Helical" evidence="7">
    <location>
        <begin position="302"/>
        <end position="324"/>
    </location>
</feature>
<dbReference type="AlphaFoldDB" id="A0A917F711"/>
<keyword evidence="5 7" id="KW-1133">Transmembrane helix</keyword>
<feature type="transmembrane region" description="Helical" evidence="7">
    <location>
        <begin position="20"/>
        <end position="39"/>
    </location>
</feature>
<feature type="transmembrane region" description="Helical" evidence="7">
    <location>
        <begin position="203"/>
        <end position="225"/>
    </location>
</feature>
<sequence>MFLLHEIGDALAAAGTMAWRIAWSLILGFALSAVVQAVVRREAIVNALGGTSAASTARATGLGAAASSCSYAAVALARSLFRKGASFGNAMVFQISSTNLVLELGIVMALLLGWRFTLAEFVAGPIMIVLVAVIFRWFVSQKVVDDAHEQADKALAGSMEGHAAMDMSLEEEGSFVQRLFSGKGFTAVSNIFVMEWGAVLRDVVIGILIAGCVEAWVPTTFWQTVFASGDSFWAYVVGPLLAPVVAMLSFVCSVGNVPLAGVLWNSGVSFGGVMAFVFADLLILPILVIYRKYYGTAMMLRILGWFYLTMVVAAYVVEALFGLLGLTPTVRDAKVSAGGLSWNYTTWLDIALGLLAVVLVWRSFRNGGREMLGMMGGSPDDSEHAEHSHH</sequence>
<dbReference type="PANTHER" id="PTHR42775:SF1">
    <property type="entry name" value="PERMEASE RV2963-RELATED"/>
    <property type="match status" value="1"/>
</dbReference>
<feature type="transmembrane region" description="Helical" evidence="7">
    <location>
        <begin position="121"/>
        <end position="139"/>
    </location>
</feature>
<evidence type="ECO:0000256" key="7">
    <source>
        <dbReference type="SAM" id="Phobius"/>
    </source>
</evidence>
<dbReference type="InterPro" id="IPR053166">
    <property type="entry name" value="UPF0718_permease"/>
</dbReference>
<feature type="transmembrane region" description="Helical" evidence="7">
    <location>
        <begin position="232"/>
        <end position="256"/>
    </location>
</feature>
<keyword evidence="3" id="KW-1003">Cell membrane</keyword>
<dbReference type="GO" id="GO:0005886">
    <property type="term" value="C:plasma membrane"/>
    <property type="evidence" value="ECO:0007669"/>
    <property type="project" value="UniProtKB-SubCell"/>
</dbReference>
<keyword evidence="6 7" id="KW-0472">Membrane</keyword>
<dbReference type="Pfam" id="PF03773">
    <property type="entry name" value="ArsP_1"/>
    <property type="match status" value="1"/>
</dbReference>
<evidence type="ECO:0000256" key="3">
    <source>
        <dbReference type="ARBA" id="ARBA00022475"/>
    </source>
</evidence>
<dbReference type="PANTHER" id="PTHR42775">
    <property type="entry name" value="PERMEASE RV2963-RELATED"/>
    <property type="match status" value="1"/>
</dbReference>
<comment type="caution">
    <text evidence="8">The sequence shown here is derived from an EMBL/GenBank/DDBJ whole genome shotgun (WGS) entry which is preliminary data.</text>
</comment>
<accession>A0A917F711</accession>
<dbReference type="InterPro" id="IPR005524">
    <property type="entry name" value="DUF318"/>
</dbReference>
<evidence type="ECO:0000313" key="8">
    <source>
        <dbReference type="EMBL" id="GGF54592.1"/>
    </source>
</evidence>
<keyword evidence="9" id="KW-1185">Reference proteome</keyword>
<comment type="similarity">
    <text evidence="2">Belongs to the UPF0718 family.</text>
</comment>
<evidence type="ECO:0000256" key="1">
    <source>
        <dbReference type="ARBA" id="ARBA00004651"/>
    </source>
</evidence>
<name>A0A917F711_9ACTN</name>